<dbReference type="VEuPathDB" id="MicrosporidiaDB:THOM_2333"/>
<sequence>VFIKKFNDLLREIKDIGKVDYRDERFCSICRYSKGTCVDVKESVQKECKTWFYNILEKRKKLKDELQSIKQNMREIVDVRKIKEEIEGYNQEIKNLEVSLRQNLEYDKDVVLRESVKKMEKRVAKVKEDKNVKIAQRKELECQLEDAKAALISETSKMNQLKQQLIQLEEYLGVIENSEQATHHNLNEEEYYKKILDLNKVISDYEKDKFMKNKVREYLKYQEEQQRIHTIKDEITGIKLSIQRKRQEILAINDSEKIKEILSQLKLKDVDIEDIIKGVEKEINTREGANKQLAQNVKEYTLQLEEKIPNYSEIYTHTKILDVVLKDLDKSIKAIEKSVLKYYENKIEELNRNLKYLWSNTYKGNDIDKIELKAEITNSKYSYKLMMYKNDVELEMRGRCSAGQKVIASLIFRLALSITFSGNCNVLTLDEPTTNLDQCNIESLARTLKYLERMSNLQLVIITHDEEFLNLVSKDSVEYFYKVRRNSSCESVIERHSVY</sequence>
<dbReference type="GO" id="GO:0000794">
    <property type="term" value="C:condensed nuclear chromosome"/>
    <property type="evidence" value="ECO:0007669"/>
    <property type="project" value="TreeGrafter"/>
</dbReference>
<feature type="coiled-coil region" evidence="1">
    <location>
        <begin position="130"/>
        <end position="178"/>
    </location>
</feature>
<dbReference type="EMBL" id="JH994027">
    <property type="protein sequence ID" value="ELQ74730.1"/>
    <property type="molecule type" value="Genomic_DNA"/>
</dbReference>
<dbReference type="GO" id="GO:0070192">
    <property type="term" value="P:chromosome organization involved in meiotic cell cycle"/>
    <property type="evidence" value="ECO:0007669"/>
    <property type="project" value="TreeGrafter"/>
</dbReference>
<gene>
    <name evidence="2" type="ORF">THOM_2333</name>
</gene>
<accession>L7JTV4</accession>
<dbReference type="STRING" id="72359.L7JTV4"/>
<dbReference type="PANTHER" id="PTHR18867:SF12">
    <property type="entry name" value="DNA REPAIR PROTEIN RAD50"/>
    <property type="match status" value="1"/>
</dbReference>
<dbReference type="AlphaFoldDB" id="L7JTV4"/>
<dbReference type="GO" id="GO:0007004">
    <property type="term" value="P:telomere maintenance via telomerase"/>
    <property type="evidence" value="ECO:0007669"/>
    <property type="project" value="TreeGrafter"/>
</dbReference>
<reference evidence="2 3" key="1">
    <citation type="journal article" date="2012" name="PLoS Pathog.">
        <title>The genome of the obligate intracellular parasite Trachipleistophora hominis: new insights into microsporidian genome dynamics and reductive evolution.</title>
        <authorList>
            <person name="Heinz E."/>
            <person name="Williams T.A."/>
            <person name="Nakjang S."/>
            <person name="Noel C.J."/>
            <person name="Swan D.C."/>
            <person name="Goldberg A.V."/>
            <person name="Harris S.R."/>
            <person name="Weinmaier T."/>
            <person name="Markert S."/>
            <person name="Becher D."/>
            <person name="Bernhardt J."/>
            <person name="Dagan T."/>
            <person name="Hacker C."/>
            <person name="Lucocq J.M."/>
            <person name="Schweder T."/>
            <person name="Rattei T."/>
            <person name="Hall N."/>
            <person name="Hirt R.P."/>
            <person name="Embley T.M."/>
        </authorList>
    </citation>
    <scope>NUCLEOTIDE SEQUENCE [LARGE SCALE GENOMIC DNA]</scope>
</reference>
<evidence type="ECO:0000313" key="3">
    <source>
        <dbReference type="Proteomes" id="UP000011185"/>
    </source>
</evidence>
<keyword evidence="3" id="KW-1185">Reference proteome</keyword>
<feature type="non-terminal residue" evidence="2">
    <location>
        <position position="1"/>
    </location>
</feature>
<dbReference type="PANTHER" id="PTHR18867">
    <property type="entry name" value="RAD50"/>
    <property type="match status" value="1"/>
</dbReference>
<dbReference type="OrthoDB" id="18797at2759"/>
<dbReference type="GO" id="GO:0006302">
    <property type="term" value="P:double-strand break repair"/>
    <property type="evidence" value="ECO:0007669"/>
    <property type="project" value="TreeGrafter"/>
</dbReference>
<feature type="coiled-coil region" evidence="1">
    <location>
        <begin position="59"/>
        <end position="99"/>
    </location>
</feature>
<dbReference type="GO" id="GO:0003691">
    <property type="term" value="F:double-stranded telomeric DNA binding"/>
    <property type="evidence" value="ECO:0007669"/>
    <property type="project" value="TreeGrafter"/>
</dbReference>
<dbReference type="GO" id="GO:0051880">
    <property type="term" value="F:G-quadruplex DNA binding"/>
    <property type="evidence" value="ECO:0007669"/>
    <property type="project" value="TreeGrafter"/>
</dbReference>
<dbReference type="GO" id="GO:0043047">
    <property type="term" value="F:single-stranded telomeric DNA binding"/>
    <property type="evidence" value="ECO:0007669"/>
    <property type="project" value="TreeGrafter"/>
</dbReference>
<evidence type="ECO:0000256" key="1">
    <source>
        <dbReference type="SAM" id="Coils"/>
    </source>
</evidence>
<dbReference type="InParanoid" id="L7JTV4"/>
<dbReference type="GO" id="GO:0000722">
    <property type="term" value="P:telomere maintenance via recombination"/>
    <property type="evidence" value="ECO:0007669"/>
    <property type="project" value="TreeGrafter"/>
</dbReference>
<name>L7JTV4_TRAHO</name>
<protein>
    <submittedName>
        <fullName evidence="2">DNA repair protein RAD50, ABC-type ATPase/SMC superfamily</fullName>
    </submittedName>
</protein>
<dbReference type="SUPFAM" id="SSF52540">
    <property type="entry name" value="P-loop containing nucleoside triphosphate hydrolases"/>
    <property type="match status" value="1"/>
</dbReference>
<organism evidence="2 3">
    <name type="scientific">Trachipleistophora hominis</name>
    <name type="common">Microsporidian parasite</name>
    <dbReference type="NCBI Taxonomy" id="72359"/>
    <lineage>
        <taxon>Eukaryota</taxon>
        <taxon>Fungi</taxon>
        <taxon>Fungi incertae sedis</taxon>
        <taxon>Microsporidia</taxon>
        <taxon>Pleistophoridae</taxon>
        <taxon>Trachipleistophora</taxon>
    </lineage>
</organism>
<dbReference type="FunCoup" id="L7JTV4">
    <property type="interactions" value="2"/>
</dbReference>
<evidence type="ECO:0000313" key="2">
    <source>
        <dbReference type="EMBL" id="ELQ74730.1"/>
    </source>
</evidence>
<proteinExistence type="predicted"/>
<dbReference type="GO" id="GO:0030870">
    <property type="term" value="C:Mre11 complex"/>
    <property type="evidence" value="ECO:0007669"/>
    <property type="project" value="TreeGrafter"/>
</dbReference>
<dbReference type="Gene3D" id="3.40.50.300">
    <property type="entry name" value="P-loop containing nucleotide triphosphate hydrolases"/>
    <property type="match status" value="1"/>
</dbReference>
<keyword evidence="1" id="KW-0175">Coiled coil</keyword>
<dbReference type="Proteomes" id="UP000011185">
    <property type="component" value="Unassembled WGS sequence"/>
</dbReference>
<dbReference type="InterPro" id="IPR027417">
    <property type="entry name" value="P-loop_NTPase"/>
</dbReference>
<dbReference type="HOGENOM" id="CLU_547005_0_0_1"/>